<keyword evidence="2" id="KW-0378">Hydrolase</keyword>
<feature type="domain" description="Helicase ATP-binding" evidence="6">
    <location>
        <begin position="414"/>
        <end position="601"/>
    </location>
</feature>
<dbReference type="Gene3D" id="2.60.40.150">
    <property type="entry name" value="C2 domain"/>
    <property type="match status" value="2"/>
</dbReference>
<feature type="region of interest" description="Disordered" evidence="5">
    <location>
        <begin position="36"/>
        <end position="84"/>
    </location>
</feature>
<dbReference type="InterPro" id="IPR027417">
    <property type="entry name" value="P-loop_NTPase"/>
</dbReference>
<keyword evidence="4" id="KW-0067">ATP-binding</keyword>
<dbReference type="InterPro" id="IPR035892">
    <property type="entry name" value="C2_domain_sf"/>
</dbReference>
<evidence type="ECO:0008006" key="10">
    <source>
        <dbReference type="Google" id="ProtNLM"/>
    </source>
</evidence>
<dbReference type="Gene3D" id="1.10.10.10">
    <property type="entry name" value="Winged helix-like DNA-binding domain superfamily/Winged helix DNA-binding domain"/>
    <property type="match status" value="2"/>
</dbReference>
<dbReference type="FunFam" id="3.40.50.300:FF:000231">
    <property type="entry name" value="Activating signal cointegrator 1 complex subunit 3"/>
    <property type="match status" value="1"/>
</dbReference>
<dbReference type="GO" id="GO:0004386">
    <property type="term" value="F:helicase activity"/>
    <property type="evidence" value="ECO:0007669"/>
    <property type="project" value="UniProtKB-KW"/>
</dbReference>
<feature type="compositionally biased region" description="Basic and acidic residues" evidence="5">
    <location>
        <begin position="122"/>
        <end position="132"/>
    </location>
</feature>
<dbReference type="InterPro" id="IPR036390">
    <property type="entry name" value="WH_DNA-bd_sf"/>
</dbReference>
<dbReference type="PROSITE" id="PS51192">
    <property type="entry name" value="HELICASE_ATP_BIND_1"/>
    <property type="match status" value="2"/>
</dbReference>
<dbReference type="SUPFAM" id="SSF81296">
    <property type="entry name" value="E set domains"/>
    <property type="match status" value="2"/>
</dbReference>
<evidence type="ECO:0000256" key="3">
    <source>
        <dbReference type="ARBA" id="ARBA00022806"/>
    </source>
</evidence>
<proteinExistence type="predicted"/>
<evidence type="ECO:0000256" key="4">
    <source>
        <dbReference type="ARBA" id="ARBA00022840"/>
    </source>
</evidence>
<dbReference type="PIRSF" id="PIRSF039073">
    <property type="entry name" value="BRR2"/>
    <property type="match status" value="1"/>
</dbReference>
<dbReference type="Gene3D" id="1.10.3380.10">
    <property type="entry name" value="Sec63 N-terminal domain-like domain"/>
    <property type="match status" value="2"/>
</dbReference>
<accession>A0AAD1XQL3</accession>
<dbReference type="FunFam" id="1.10.3380.10:FF:000002">
    <property type="entry name" value="Activating signal cointegrator 1 complex subunit 3"/>
    <property type="match status" value="1"/>
</dbReference>
<feature type="compositionally biased region" description="Basic and acidic residues" evidence="5">
    <location>
        <begin position="74"/>
        <end position="84"/>
    </location>
</feature>
<dbReference type="InterPro" id="IPR057842">
    <property type="entry name" value="WH_MER3"/>
</dbReference>
<dbReference type="FunFam" id="1.10.10.10:FF:000012">
    <property type="entry name" value="U5 small nuclear ribonucleoprotein helicase"/>
    <property type="match status" value="2"/>
</dbReference>
<dbReference type="InterPro" id="IPR004179">
    <property type="entry name" value="Sec63-dom"/>
</dbReference>
<feature type="compositionally biased region" description="Basic and acidic residues" evidence="5">
    <location>
        <begin position="2130"/>
        <end position="2143"/>
    </location>
</feature>
<dbReference type="SMART" id="SM00487">
    <property type="entry name" value="DEXDc"/>
    <property type="match status" value="2"/>
</dbReference>
<dbReference type="PROSITE" id="PS51194">
    <property type="entry name" value="HELICASE_CTER"/>
    <property type="match status" value="2"/>
</dbReference>
<evidence type="ECO:0000259" key="6">
    <source>
        <dbReference type="PROSITE" id="PS51192"/>
    </source>
</evidence>
<feature type="compositionally biased region" description="Polar residues" evidence="5">
    <location>
        <begin position="258"/>
        <end position="275"/>
    </location>
</feature>
<dbReference type="InterPro" id="IPR014001">
    <property type="entry name" value="Helicase_ATP-bd"/>
</dbReference>
<feature type="region of interest" description="Disordered" evidence="5">
    <location>
        <begin position="255"/>
        <end position="296"/>
    </location>
</feature>
<feature type="domain" description="Helicase C-terminal" evidence="7">
    <location>
        <begin position="1499"/>
        <end position="1697"/>
    </location>
</feature>
<dbReference type="Gene3D" id="3.40.50.300">
    <property type="entry name" value="P-loop containing nucleotide triphosphate hydrolases"/>
    <property type="match status" value="4"/>
</dbReference>
<organism evidence="8 9">
    <name type="scientific">Euplotes crassus</name>
    <dbReference type="NCBI Taxonomy" id="5936"/>
    <lineage>
        <taxon>Eukaryota</taxon>
        <taxon>Sar</taxon>
        <taxon>Alveolata</taxon>
        <taxon>Ciliophora</taxon>
        <taxon>Intramacronucleata</taxon>
        <taxon>Spirotrichea</taxon>
        <taxon>Hypotrichia</taxon>
        <taxon>Euplotida</taxon>
        <taxon>Euplotidae</taxon>
        <taxon>Moneuplotes</taxon>
    </lineage>
</organism>
<keyword evidence="1" id="KW-0547">Nucleotide-binding</keyword>
<dbReference type="GO" id="GO:0005524">
    <property type="term" value="F:ATP binding"/>
    <property type="evidence" value="ECO:0007669"/>
    <property type="project" value="UniProtKB-KW"/>
</dbReference>
<dbReference type="SMART" id="SM00490">
    <property type="entry name" value="HELICc"/>
    <property type="match status" value="2"/>
</dbReference>
<keyword evidence="3" id="KW-0347">Helicase</keyword>
<dbReference type="SUPFAM" id="SSF158702">
    <property type="entry name" value="Sec63 N-terminal domain-like"/>
    <property type="match status" value="2"/>
</dbReference>
<dbReference type="SUPFAM" id="SSF52540">
    <property type="entry name" value="P-loop containing nucleoside triphosphate hydrolases"/>
    <property type="match status" value="4"/>
</dbReference>
<dbReference type="InterPro" id="IPR050474">
    <property type="entry name" value="Hel308_SKI2-like"/>
</dbReference>
<dbReference type="Pfam" id="PF00271">
    <property type="entry name" value="Helicase_C"/>
    <property type="match status" value="2"/>
</dbReference>
<feature type="region of interest" description="Disordered" evidence="5">
    <location>
        <begin position="2130"/>
        <end position="2167"/>
    </location>
</feature>
<dbReference type="GO" id="GO:0005634">
    <property type="term" value="C:nucleus"/>
    <property type="evidence" value="ECO:0007669"/>
    <property type="project" value="TreeGrafter"/>
</dbReference>
<dbReference type="InterPro" id="IPR001650">
    <property type="entry name" value="Helicase_C-like"/>
</dbReference>
<dbReference type="Pfam" id="PF00270">
    <property type="entry name" value="DEAD"/>
    <property type="match status" value="2"/>
</dbReference>
<dbReference type="PANTHER" id="PTHR47961:SF4">
    <property type="entry name" value="ACTIVATING SIGNAL COINTEGRATOR 1 COMPLEX SUBUNIT 3"/>
    <property type="match status" value="1"/>
</dbReference>
<protein>
    <recommendedName>
        <fullName evidence="10">RNA helicase</fullName>
    </recommendedName>
</protein>
<evidence type="ECO:0000259" key="7">
    <source>
        <dbReference type="PROSITE" id="PS51194"/>
    </source>
</evidence>
<evidence type="ECO:0000313" key="9">
    <source>
        <dbReference type="Proteomes" id="UP001295684"/>
    </source>
</evidence>
<evidence type="ECO:0000313" key="8">
    <source>
        <dbReference type="EMBL" id="CAI2377024.1"/>
    </source>
</evidence>
<evidence type="ECO:0000256" key="2">
    <source>
        <dbReference type="ARBA" id="ARBA00022801"/>
    </source>
</evidence>
<dbReference type="FunFam" id="3.40.50.300:FF:000062">
    <property type="entry name" value="U5 small nuclear ribonucleoprotein helicase"/>
    <property type="match status" value="1"/>
</dbReference>
<evidence type="ECO:0000256" key="5">
    <source>
        <dbReference type="SAM" id="MobiDB-lite"/>
    </source>
</evidence>
<dbReference type="SMART" id="SM00973">
    <property type="entry name" value="Sec63"/>
    <property type="match status" value="2"/>
</dbReference>
<dbReference type="EMBL" id="CAMPGE010018621">
    <property type="protein sequence ID" value="CAI2377024.1"/>
    <property type="molecule type" value="Genomic_DNA"/>
</dbReference>
<dbReference type="FunFam" id="3.40.50.300:FF:003287">
    <property type="entry name" value="U5 small nuclear ribonucleoprotein 200 kDa helicase"/>
    <property type="match status" value="1"/>
</dbReference>
<comment type="caution">
    <text evidence="8">The sequence shown here is derived from an EMBL/GenBank/DDBJ whole genome shotgun (WGS) entry which is preliminary data.</text>
</comment>
<sequence>MSDLLDKLRRRNLKVRELQNKYELGLHPFLKPENAMIYNPGSEGKEPIKIQYGDSQQSANTGSLSASDGVSKSGGDEDAKTETSHKKKYFDDFEYNDVLDDLYCKPFMDDEDWISSDEENDEERKNRSDKYRASNLASEDAKGLSDTSPNKSGEDSSSEEEEAKSVNPEKVNWFKFIFSKHVKEDDPAYETLNSSVVTQTILSLLISDKTDEQIQEGLFENLGFEKIDMITEFISKRQFIKEYCEVLSKQINKEKRNQGSGYNPHQFSTGVTVSYGNKKNKKGNRNKKAKQGAKGQVSNHELLSKLGFSAEFIEENYKLGLKERNQNAIGYVDTPEPPRRRAQVFTAHEDGRKMGYKRDQFDEPDWTEIHLTPPARSEARDSHEKIQISELPKWAQQAFSSTTQLNTIQSIVFDCAFNSSKNVLVAAPTGAGKTNIALLTILREVKKYINTVGPEPKKIDMTDHPMKIVYLAPLKALAAEIVDKFTKALSYLKIKVREMTGDISLTKAEMKETHIIVSTPEKWDVVTRKSENVMNEVNLMIIDEIHLLNDERGTVLECLVSRALTTLIRNQKVIRILGLSATLPNYIDVADFIAAREDSTFYFDPSYRPTPLRCRFYGVKDYGSIKRAENVMNDITYQNIVRCLKMGKQVLVFVHKRNATSSTAQDLIEILRTTPKDKHLFDCENAHKMYRKVESSKNNQLKELFPYGFGIHHAGMQREERNLSEKLFAGGHIKVLCTTATLAWGVNLPAYCTIIKGTQIYDNNAGEFKDIGIFDVQQIFGRAGRPQFDVEGEGIICTTSTMVDHYVQMMSNEQDIESHLEARLDDCLNAEIAIGTVTNITEAIQWLKLTYFWIRLQKNPRNYGVDMKQLADDPTLNSYLFDLVNQTSRRLNSYKLIKYFDKHDMLSTTDMGRIASGFYVNAKTMDYFIKNITLHTPEEQLLVHMAHSEEFEQIRGRPEEEEELSILFESCSMADISKDEILTNYGKTLILLESYLRGIKVDIADLGYIVQNSARVMRALFDFCQKKNFAKLTRECLKWCKLIDRRMSPEAHPLRQFTYSCNVGKLTMAGGKGITSGLMPASIVNDLERARISLDSIFKGEDDELIKYHIGGAFLDSLYSFVKHIPQIDIQIETKTLTRSILEVHLTLFPKFIWSKKWNGRSEPFWIIISNGEEILTSQLIDIAGAARFDGTKGIVSTFFVPYEIDDSEDRASSSTYYEIDVVSDRWIGVDFYKSIYLEDIEIPEKDYPHTKLLPLKPLPLSALQNPAYERLYSSKFQFFNPVQTQVFHNLYHNDMNVLIGAPTSSGKTIMSELAILRVFNERPDGKIIYVAPMKALAKERIVDWKRKFQEGELKKTVVELTGDFTPDIETLKKADLIITTPEKWDGISRNWQHRDYVRQVALVILDEIHLLGQERGPVIEVIVSRFRYIIAQTKLNVRIVGLSTALANAKDVADWLGISKFGLYNFKPSVRPVPIDVYIDGFPEKHYCPRMSTMNKPTYKAIMTHAREHPTLIFVSSRRQTRLTALDLIALISGSQLSGDTSYKACDLSNEEVEAYQCEIDDENLKNTIQFGIGMHHAGLTENDRKIVEHLFVNKRINILVTTSTLAWGVNFPARLVVIKGTEYFDAKVKRYVDIPVSDILQMMGRAGRPQFDDKGIACIFVAEEKKNFYKKFLYEPFPVESSLPEQLVEHLNAEIAAGTLNSIKDCLDYMTWTYFFRRLTKNPSFYNLDSQNAAGMLNDYLMDLIKGCLTKLEKAKCIEFNEDDGTIISTSYGYMCSFYYIFHETICRLSTDIKAGMKNPGQFISMLTENKEFAGLPVRHNEDVLNEALAVMCPIKVHTKDYGCPHVKSNLLLQAHFSRVPLPITDYITDTKSVLDQAVRVVQCMIDVSAHKGYLDTTLNLLSFQQMIIQGSWHNDSALKNVPFFSDKIIQRCAERGIFHLCQLQTKLKNLSHFLNKEIKAGLSEEELKMIYSALARVPIVNLNYYIQNVNSMGDPTDGALDEGSEAIMTVSLERKQAKTSKAVVIKSFPKPKDAGWFILVGNPIENELLALKRTPLNKFAKRELQLLLPDDFKDQKLKLYLISDAYIGIDQTIEIDLRKVSVILEQIASGQVSANKLKDQKHLVKDVEIDSDEEHERNELSDSDYDEEYSERASDISDDLIEEL</sequence>
<dbReference type="GO" id="GO:0003676">
    <property type="term" value="F:nucleic acid binding"/>
    <property type="evidence" value="ECO:0007669"/>
    <property type="project" value="InterPro"/>
</dbReference>
<feature type="domain" description="Helicase C-terminal" evidence="7">
    <location>
        <begin position="636"/>
        <end position="844"/>
    </location>
</feature>
<name>A0AAD1XQL3_EUPCR</name>
<feature type="compositionally biased region" description="Basic residues" evidence="5">
    <location>
        <begin position="278"/>
        <end position="291"/>
    </location>
</feature>
<reference evidence="8" key="1">
    <citation type="submission" date="2023-07" db="EMBL/GenBank/DDBJ databases">
        <authorList>
            <consortium name="AG Swart"/>
            <person name="Singh M."/>
            <person name="Singh A."/>
            <person name="Seah K."/>
            <person name="Emmerich C."/>
        </authorList>
    </citation>
    <scope>NUCLEOTIDE SEQUENCE</scope>
    <source>
        <strain evidence="8">DP1</strain>
    </source>
</reference>
<dbReference type="FunFam" id="3.40.50.300:FF:000198">
    <property type="entry name" value="Activating signal cointegrator 1 complex subunit"/>
    <property type="match status" value="1"/>
</dbReference>
<feature type="domain" description="Helicase ATP-binding" evidence="6">
    <location>
        <begin position="1289"/>
        <end position="1465"/>
    </location>
</feature>
<dbReference type="InterPro" id="IPR036388">
    <property type="entry name" value="WH-like_DNA-bd_sf"/>
</dbReference>
<dbReference type="CDD" id="cd18795">
    <property type="entry name" value="SF2_C_Ski2"/>
    <property type="match status" value="2"/>
</dbReference>
<dbReference type="InterPro" id="IPR011545">
    <property type="entry name" value="DEAD/DEAH_box_helicase_dom"/>
</dbReference>
<keyword evidence="9" id="KW-1185">Reference proteome</keyword>
<feature type="compositionally biased region" description="Polar residues" evidence="5">
    <location>
        <begin position="53"/>
        <end position="70"/>
    </location>
</feature>
<dbReference type="Pfam" id="PF23445">
    <property type="entry name" value="WHD_SNRNP200"/>
    <property type="match status" value="2"/>
</dbReference>
<evidence type="ECO:0000256" key="1">
    <source>
        <dbReference type="ARBA" id="ARBA00022741"/>
    </source>
</evidence>
<dbReference type="Proteomes" id="UP001295684">
    <property type="component" value="Unassembled WGS sequence"/>
</dbReference>
<gene>
    <name evidence="8" type="ORF">ECRASSUSDP1_LOCUS18405</name>
</gene>
<dbReference type="SUPFAM" id="SSF46785">
    <property type="entry name" value="Winged helix' DNA-binding domain"/>
    <property type="match status" value="2"/>
</dbReference>
<dbReference type="InterPro" id="IPR014756">
    <property type="entry name" value="Ig_E-set"/>
</dbReference>
<dbReference type="Pfam" id="PF02889">
    <property type="entry name" value="Sec63"/>
    <property type="match status" value="2"/>
</dbReference>
<dbReference type="PANTHER" id="PTHR47961">
    <property type="entry name" value="DNA POLYMERASE THETA, PUTATIVE (AFU_ORTHOLOGUE AFUA_1G05260)-RELATED"/>
    <property type="match status" value="1"/>
</dbReference>
<dbReference type="GO" id="GO:0016787">
    <property type="term" value="F:hydrolase activity"/>
    <property type="evidence" value="ECO:0007669"/>
    <property type="project" value="UniProtKB-KW"/>
</dbReference>
<feature type="region of interest" description="Disordered" evidence="5">
    <location>
        <begin position="115"/>
        <end position="165"/>
    </location>
</feature>